<feature type="region of interest" description="Disordered" evidence="1">
    <location>
        <begin position="1"/>
        <end position="37"/>
    </location>
</feature>
<evidence type="ECO:0000256" key="1">
    <source>
        <dbReference type="SAM" id="MobiDB-lite"/>
    </source>
</evidence>
<dbReference type="EMBL" id="KZ288292">
    <property type="protein sequence ID" value="PBC29115.1"/>
    <property type="molecule type" value="Genomic_DNA"/>
</dbReference>
<sequence length="118" mass="13930">MEDENQDEDEDDEDEDVGFRLREMEDSSTNDRQSKSQFSKFNVTNHLSYRLKKKPIFNRIDLVNHSISSSTQSNQHEYFGLNIFFTSGLDILILDYLSIKLFNMLEWNIINGYRTGVH</sequence>
<gene>
    <name evidence="2" type="ORF">APICC_00231</name>
</gene>
<protein>
    <submittedName>
        <fullName evidence="2">Uncharacterized protein</fullName>
    </submittedName>
</protein>
<reference evidence="2 3" key="1">
    <citation type="submission" date="2014-07" db="EMBL/GenBank/DDBJ databases">
        <title>Genomic and transcriptomic analysis on Apis cerana provide comprehensive insights into honey bee biology.</title>
        <authorList>
            <person name="Diao Q."/>
            <person name="Sun L."/>
            <person name="Zheng H."/>
            <person name="Zheng H."/>
            <person name="Xu S."/>
            <person name="Wang S."/>
            <person name="Zeng Z."/>
            <person name="Hu F."/>
            <person name="Su S."/>
            <person name="Wu J."/>
        </authorList>
    </citation>
    <scope>NUCLEOTIDE SEQUENCE [LARGE SCALE GENOMIC DNA]</scope>
    <source>
        <tissue evidence="2">Pupae without intestine</tissue>
    </source>
</reference>
<dbReference type="AlphaFoldDB" id="A0A2A3EBK8"/>
<keyword evidence="3" id="KW-1185">Reference proteome</keyword>
<proteinExistence type="predicted"/>
<organism evidence="2 3">
    <name type="scientific">Apis cerana cerana</name>
    <name type="common">Oriental honeybee</name>
    <dbReference type="NCBI Taxonomy" id="94128"/>
    <lineage>
        <taxon>Eukaryota</taxon>
        <taxon>Metazoa</taxon>
        <taxon>Ecdysozoa</taxon>
        <taxon>Arthropoda</taxon>
        <taxon>Hexapoda</taxon>
        <taxon>Insecta</taxon>
        <taxon>Pterygota</taxon>
        <taxon>Neoptera</taxon>
        <taxon>Endopterygota</taxon>
        <taxon>Hymenoptera</taxon>
        <taxon>Apocrita</taxon>
        <taxon>Aculeata</taxon>
        <taxon>Apoidea</taxon>
        <taxon>Anthophila</taxon>
        <taxon>Apidae</taxon>
        <taxon>Apis</taxon>
    </lineage>
</organism>
<name>A0A2A3EBK8_APICC</name>
<accession>A0A2A3EBK8</accession>
<evidence type="ECO:0000313" key="3">
    <source>
        <dbReference type="Proteomes" id="UP000242457"/>
    </source>
</evidence>
<evidence type="ECO:0000313" key="2">
    <source>
        <dbReference type="EMBL" id="PBC29115.1"/>
    </source>
</evidence>
<dbReference type="Proteomes" id="UP000242457">
    <property type="component" value="Unassembled WGS sequence"/>
</dbReference>
<feature type="compositionally biased region" description="Acidic residues" evidence="1">
    <location>
        <begin position="1"/>
        <end position="16"/>
    </location>
</feature>